<dbReference type="GO" id="GO:0000785">
    <property type="term" value="C:chromatin"/>
    <property type="evidence" value="ECO:0007669"/>
    <property type="project" value="TreeGrafter"/>
</dbReference>
<keyword evidence="6" id="KW-0010">Activator</keyword>
<evidence type="ECO:0000256" key="2">
    <source>
        <dbReference type="ARBA" id="ARBA00006569"/>
    </source>
</evidence>
<dbReference type="EMBL" id="CAXLJL010000711">
    <property type="protein sequence ID" value="CAL5140284.1"/>
    <property type="molecule type" value="Genomic_DNA"/>
</dbReference>
<dbReference type="InterPro" id="IPR024940">
    <property type="entry name" value="TCF/LEF"/>
</dbReference>
<feature type="compositionally biased region" description="Polar residues" evidence="10">
    <location>
        <begin position="670"/>
        <end position="681"/>
    </location>
</feature>
<evidence type="ECO:0000256" key="7">
    <source>
        <dbReference type="ARBA" id="ARBA00023163"/>
    </source>
</evidence>
<dbReference type="InterPro" id="IPR036910">
    <property type="entry name" value="HMG_box_dom_sf"/>
</dbReference>
<feature type="region of interest" description="Disordered" evidence="10">
    <location>
        <begin position="649"/>
        <end position="681"/>
    </location>
</feature>
<keyword evidence="5 9" id="KW-0238">DNA-binding</keyword>
<keyword evidence="3" id="KW-0879">Wnt signaling pathway</keyword>
<keyword evidence="7" id="KW-0804">Transcription</keyword>
<dbReference type="AlphaFoldDB" id="A0AAV2TUX1"/>
<dbReference type="FunFam" id="1.10.30.10:FF:000001">
    <property type="entry name" value="transcription factor 7 isoform X2"/>
    <property type="match status" value="1"/>
</dbReference>
<dbReference type="GO" id="GO:1990907">
    <property type="term" value="C:beta-catenin-TCF complex"/>
    <property type="evidence" value="ECO:0007669"/>
    <property type="project" value="TreeGrafter"/>
</dbReference>
<dbReference type="SMART" id="SM00398">
    <property type="entry name" value="HMG"/>
    <property type="match status" value="1"/>
</dbReference>
<evidence type="ECO:0000256" key="3">
    <source>
        <dbReference type="ARBA" id="ARBA00022687"/>
    </source>
</evidence>
<gene>
    <name evidence="12" type="ORF">CDAUBV1_LOCUS15450</name>
</gene>
<dbReference type="Pfam" id="PF00505">
    <property type="entry name" value="HMG_box"/>
    <property type="match status" value="1"/>
</dbReference>
<feature type="region of interest" description="Disordered" evidence="10">
    <location>
        <begin position="71"/>
        <end position="93"/>
    </location>
</feature>
<feature type="compositionally biased region" description="Basic and acidic residues" evidence="10">
    <location>
        <begin position="575"/>
        <end position="585"/>
    </location>
</feature>
<comment type="subcellular location">
    <subcellularLocation>
        <location evidence="1">Nucleus</location>
    </subcellularLocation>
</comment>
<accession>A0AAV2TUX1</accession>
<evidence type="ECO:0000259" key="11">
    <source>
        <dbReference type="PROSITE" id="PS50118"/>
    </source>
</evidence>
<evidence type="ECO:0000256" key="5">
    <source>
        <dbReference type="ARBA" id="ARBA00023125"/>
    </source>
</evidence>
<sequence>MNALISVHKSGFTWMCEGESNHGLFHAKRAHDFDIGNSNSVQSGVRLSYSPKCDRICSPYDMCLQENSAIKPSTTPSSADSPLNKPNSYSSGSEDPLIWIKKKQSMYSEFSLQNTLRNVIASTVDLAYTDQLECDASCKPNEIASALHLLPPAGSVSCDHSDRLTGSTADSTPVNHLVEARSSSSSLHGISIQSFSTAVSPSSQPEQINSEKYAHVKKPLNAFMLFMKEKRAQVMAECTLKESAAINQILGRKWHALSREEQAKYYSLARIEKELHQQLYPGWSARDNYACQAKRRKKRAARESVRYGTKKSDISDLDTQCMTSHSYGILHNGDRTGSQHVVPRRSSYVPTWPQNYSVSSLCFEGQAKYSSSDQYSGCYEPCYEKKDAQFTPQSISTRSFVVSPNLEVKTRCYLSPDKPQLLAPLCMDQSIQAPSNFLATSFLKHYCGDQATAMRFPAANSKELDAINVDCLFICSLHSFTSRTISASDELTKVNQSPNSLGEQFVNRPNTWEVGGRSGVYHQDVEKPNMLWSHMPMHSAPPPVPDLLQSARCPIVYHHFGATTPTSASSPRWAGHGDPDQDLDRSAAHDRLESPQRVVTGEVKADNWLLPNCRRIYQQSIRAAQACMCESVEQNFASDNFHCELTQTNRDKRTPRDSSPPMNPQQSSPLNVSDQADIVSS</sequence>
<evidence type="ECO:0000313" key="13">
    <source>
        <dbReference type="Proteomes" id="UP001497525"/>
    </source>
</evidence>
<dbReference type="GO" id="GO:0060070">
    <property type="term" value="P:canonical Wnt signaling pathway"/>
    <property type="evidence" value="ECO:0007669"/>
    <property type="project" value="TreeGrafter"/>
</dbReference>
<evidence type="ECO:0000256" key="10">
    <source>
        <dbReference type="SAM" id="MobiDB-lite"/>
    </source>
</evidence>
<feature type="DNA-binding region" description="HMG box" evidence="9">
    <location>
        <begin position="216"/>
        <end position="284"/>
    </location>
</feature>
<dbReference type="PANTHER" id="PTHR10373">
    <property type="entry name" value="TRANSCRIPTION FACTOR 7 FAMILY MEMBER"/>
    <property type="match status" value="1"/>
</dbReference>
<dbReference type="PANTHER" id="PTHR10373:SF38">
    <property type="entry name" value="PROTEIN PANGOLIN, ISOFORM J"/>
    <property type="match status" value="1"/>
</dbReference>
<comment type="similarity">
    <text evidence="2">Belongs to the TCF/LEF family.</text>
</comment>
<reference evidence="12" key="1">
    <citation type="submission" date="2024-06" db="EMBL/GenBank/DDBJ databases">
        <authorList>
            <person name="Liu X."/>
            <person name="Lenzi L."/>
            <person name="Haldenby T S."/>
            <person name="Uol C."/>
        </authorList>
    </citation>
    <scope>NUCLEOTIDE SEQUENCE</scope>
</reference>
<feature type="region of interest" description="Disordered" evidence="10">
    <location>
        <begin position="565"/>
        <end position="585"/>
    </location>
</feature>
<comment type="caution">
    <text evidence="12">The sequence shown here is derived from an EMBL/GenBank/DDBJ whole genome shotgun (WGS) entry which is preliminary data.</text>
</comment>
<dbReference type="Proteomes" id="UP001497525">
    <property type="component" value="Unassembled WGS sequence"/>
</dbReference>
<evidence type="ECO:0000256" key="6">
    <source>
        <dbReference type="ARBA" id="ARBA00023159"/>
    </source>
</evidence>
<evidence type="ECO:0000256" key="9">
    <source>
        <dbReference type="PROSITE-ProRule" id="PRU00267"/>
    </source>
</evidence>
<evidence type="ECO:0000256" key="8">
    <source>
        <dbReference type="ARBA" id="ARBA00023242"/>
    </source>
</evidence>
<dbReference type="InterPro" id="IPR009071">
    <property type="entry name" value="HMG_box_dom"/>
</dbReference>
<protein>
    <recommendedName>
        <fullName evidence="11">HMG box domain-containing protein</fullName>
    </recommendedName>
</protein>
<feature type="domain" description="HMG box" evidence="11">
    <location>
        <begin position="216"/>
        <end position="284"/>
    </location>
</feature>
<dbReference type="CDD" id="cd21996">
    <property type="entry name" value="HMG-box_TCF7-like"/>
    <property type="match status" value="1"/>
</dbReference>
<evidence type="ECO:0000256" key="4">
    <source>
        <dbReference type="ARBA" id="ARBA00023015"/>
    </source>
</evidence>
<evidence type="ECO:0000313" key="12">
    <source>
        <dbReference type="EMBL" id="CAL5140284.1"/>
    </source>
</evidence>
<proteinExistence type="inferred from homology"/>
<dbReference type="Gene3D" id="1.10.30.10">
    <property type="entry name" value="High mobility group box domain"/>
    <property type="match status" value="1"/>
</dbReference>
<keyword evidence="4" id="KW-0805">Transcription regulation</keyword>
<dbReference type="PROSITE" id="PS50118">
    <property type="entry name" value="HMG_BOX_2"/>
    <property type="match status" value="1"/>
</dbReference>
<evidence type="ECO:0000256" key="1">
    <source>
        <dbReference type="ARBA" id="ARBA00004123"/>
    </source>
</evidence>
<dbReference type="GO" id="GO:0000978">
    <property type="term" value="F:RNA polymerase II cis-regulatory region sequence-specific DNA binding"/>
    <property type="evidence" value="ECO:0007669"/>
    <property type="project" value="TreeGrafter"/>
</dbReference>
<organism evidence="12 13">
    <name type="scientific">Calicophoron daubneyi</name>
    <name type="common">Rumen fluke</name>
    <name type="synonym">Paramphistomum daubneyi</name>
    <dbReference type="NCBI Taxonomy" id="300641"/>
    <lineage>
        <taxon>Eukaryota</taxon>
        <taxon>Metazoa</taxon>
        <taxon>Spiralia</taxon>
        <taxon>Lophotrochozoa</taxon>
        <taxon>Platyhelminthes</taxon>
        <taxon>Trematoda</taxon>
        <taxon>Digenea</taxon>
        <taxon>Plagiorchiida</taxon>
        <taxon>Pronocephalata</taxon>
        <taxon>Paramphistomoidea</taxon>
        <taxon>Paramphistomidae</taxon>
        <taxon>Calicophoron</taxon>
    </lineage>
</organism>
<name>A0AAV2TUX1_CALDB</name>
<dbReference type="GO" id="GO:0000981">
    <property type="term" value="F:DNA-binding transcription factor activity, RNA polymerase II-specific"/>
    <property type="evidence" value="ECO:0007669"/>
    <property type="project" value="TreeGrafter"/>
</dbReference>
<keyword evidence="8 9" id="KW-0539">Nucleus</keyword>
<dbReference type="SUPFAM" id="SSF47095">
    <property type="entry name" value="HMG-box"/>
    <property type="match status" value="1"/>
</dbReference>